<keyword evidence="2" id="KW-1185">Reference proteome</keyword>
<name>A0ABR9KQY4_9ACTN</name>
<dbReference type="RefSeq" id="WP_192778819.1">
    <property type="nucleotide sequence ID" value="NZ_BAAASY010000008.1"/>
</dbReference>
<evidence type="ECO:0000313" key="2">
    <source>
        <dbReference type="Proteomes" id="UP000661607"/>
    </source>
</evidence>
<proteinExistence type="predicted"/>
<organism evidence="1 2">
    <name type="scientific">Nonomuraea africana</name>
    <dbReference type="NCBI Taxonomy" id="46171"/>
    <lineage>
        <taxon>Bacteria</taxon>
        <taxon>Bacillati</taxon>
        <taxon>Actinomycetota</taxon>
        <taxon>Actinomycetes</taxon>
        <taxon>Streptosporangiales</taxon>
        <taxon>Streptosporangiaceae</taxon>
        <taxon>Nonomuraea</taxon>
    </lineage>
</organism>
<evidence type="ECO:0000313" key="1">
    <source>
        <dbReference type="EMBL" id="MBE1564438.1"/>
    </source>
</evidence>
<gene>
    <name evidence="1" type="ORF">H4W81_007217</name>
</gene>
<dbReference type="EMBL" id="JADBEF010000001">
    <property type="protein sequence ID" value="MBE1564438.1"/>
    <property type="molecule type" value="Genomic_DNA"/>
</dbReference>
<sequence>MRDDRTALITGLLDLAAFLEANPEVPVSLGTVTVHQFPTHGSDAEMCAQVDKVAAVLGTEIDPKDRPYGHYATGLDFGPVRYQFTAILAAARARRQADDSYRGCVDPA</sequence>
<accession>A0ABR9KQY4</accession>
<dbReference type="Proteomes" id="UP000661607">
    <property type="component" value="Unassembled WGS sequence"/>
</dbReference>
<reference evidence="1 2" key="1">
    <citation type="submission" date="2020-10" db="EMBL/GenBank/DDBJ databases">
        <title>Sequencing the genomes of 1000 actinobacteria strains.</title>
        <authorList>
            <person name="Klenk H.-P."/>
        </authorList>
    </citation>
    <scope>NUCLEOTIDE SEQUENCE [LARGE SCALE GENOMIC DNA]</scope>
    <source>
        <strain evidence="1 2">DSM 43748</strain>
    </source>
</reference>
<comment type="caution">
    <text evidence="1">The sequence shown here is derived from an EMBL/GenBank/DDBJ whole genome shotgun (WGS) entry which is preliminary data.</text>
</comment>
<protein>
    <submittedName>
        <fullName evidence="1">Uncharacterized protein</fullName>
    </submittedName>
</protein>